<evidence type="ECO:0000256" key="6">
    <source>
        <dbReference type="ARBA" id="ARBA00022679"/>
    </source>
</evidence>
<comment type="subcellular location">
    <subcellularLocation>
        <location evidence="1">Cell inner membrane</location>
        <topology evidence="1">Peripheral membrane protein</topology>
        <orientation evidence="1">Cytoplasmic side</orientation>
    </subcellularLocation>
</comment>
<comment type="catalytic activity">
    <reaction evidence="13">
        <text>an alpha-Kdo-(2-&gt;4)-alpha-Kdo-(2-&gt;6)-lipid A + ADP-L-glycero-beta-D-manno-heptose = an L-alpha-D-Hep-(1-&gt;5)-[alpha-Kdo-(2-&gt;4)]-alpha-Kdo-(2-&gt;6)-lipid A + ADP + H(+)</text>
        <dbReference type="Rhea" id="RHEA:74067"/>
        <dbReference type="ChEBI" id="CHEBI:15378"/>
        <dbReference type="ChEBI" id="CHEBI:61506"/>
        <dbReference type="ChEBI" id="CHEBI:176431"/>
        <dbReference type="ChEBI" id="CHEBI:193068"/>
        <dbReference type="ChEBI" id="CHEBI:456216"/>
        <dbReference type="EC" id="2.4.99.23"/>
    </reaction>
</comment>
<proteinExistence type="inferred from homology"/>
<dbReference type="SUPFAM" id="SSF53756">
    <property type="entry name" value="UDP-Glycosyltransferase/glycogen phosphorylase"/>
    <property type="match status" value="1"/>
</dbReference>
<accession>A0A371BCL8</accession>
<keyword evidence="8" id="KW-0472">Membrane</keyword>
<dbReference type="InterPro" id="IPR002201">
    <property type="entry name" value="Glyco_trans_9"/>
</dbReference>
<keyword evidence="5" id="KW-0328">Glycosyltransferase</keyword>
<dbReference type="InterPro" id="IPR051199">
    <property type="entry name" value="LPS_LOS_Heptosyltrfase"/>
</dbReference>
<evidence type="ECO:0000256" key="5">
    <source>
        <dbReference type="ARBA" id="ARBA00022676"/>
    </source>
</evidence>
<dbReference type="EMBL" id="QRGO01000001">
    <property type="protein sequence ID" value="RDV05101.1"/>
    <property type="molecule type" value="Genomic_DNA"/>
</dbReference>
<dbReference type="GO" id="GO:0008713">
    <property type="term" value="F:ADP-heptose-lipopolysaccharide heptosyltransferase activity"/>
    <property type="evidence" value="ECO:0007669"/>
    <property type="project" value="TreeGrafter"/>
</dbReference>
<evidence type="ECO:0000256" key="7">
    <source>
        <dbReference type="ARBA" id="ARBA00022985"/>
    </source>
</evidence>
<keyword evidence="6 14" id="KW-0808">Transferase</keyword>
<keyword evidence="15" id="KW-1185">Reference proteome</keyword>
<dbReference type="Proteomes" id="UP000263993">
    <property type="component" value="Unassembled WGS sequence"/>
</dbReference>
<evidence type="ECO:0000256" key="1">
    <source>
        <dbReference type="ARBA" id="ARBA00004515"/>
    </source>
</evidence>
<name>A0A371BCL8_9BRAD</name>
<dbReference type="GO" id="GO:0009244">
    <property type="term" value="P:lipopolysaccharide core region biosynthetic process"/>
    <property type="evidence" value="ECO:0007669"/>
    <property type="project" value="InterPro"/>
</dbReference>
<dbReference type="GO" id="GO:0005829">
    <property type="term" value="C:cytosol"/>
    <property type="evidence" value="ECO:0007669"/>
    <property type="project" value="TreeGrafter"/>
</dbReference>
<dbReference type="InterPro" id="IPR011908">
    <property type="entry name" value="LipoPS_heptosylTferase-I"/>
</dbReference>
<dbReference type="Pfam" id="PF01075">
    <property type="entry name" value="Glyco_transf_9"/>
    <property type="match status" value="1"/>
</dbReference>
<dbReference type="Gene3D" id="3.40.50.2000">
    <property type="entry name" value="Glycogen Phosphorylase B"/>
    <property type="match status" value="2"/>
</dbReference>
<dbReference type="OrthoDB" id="9807356at2"/>
<evidence type="ECO:0000256" key="4">
    <source>
        <dbReference type="ARBA" id="ARBA00022519"/>
    </source>
</evidence>
<dbReference type="AlphaFoldDB" id="A0A371BCL8"/>
<evidence type="ECO:0000256" key="12">
    <source>
        <dbReference type="ARBA" id="ARBA00044330"/>
    </source>
</evidence>
<keyword evidence="4" id="KW-0997">Cell inner membrane</keyword>
<dbReference type="RefSeq" id="WP_115517126.1">
    <property type="nucleotide sequence ID" value="NZ_QRGO01000001.1"/>
</dbReference>
<gene>
    <name evidence="14" type="primary">waaC</name>
    <name evidence="14" type="ORF">DXH78_11330</name>
</gene>
<dbReference type="NCBIfam" id="TIGR02193">
    <property type="entry name" value="heptsyl_trn_I"/>
    <property type="match status" value="1"/>
</dbReference>
<dbReference type="PANTHER" id="PTHR30160">
    <property type="entry name" value="TETRAACYLDISACCHARIDE 4'-KINASE-RELATED"/>
    <property type="match status" value="1"/>
</dbReference>
<dbReference type="GO" id="GO:0005886">
    <property type="term" value="C:plasma membrane"/>
    <property type="evidence" value="ECO:0007669"/>
    <property type="project" value="UniProtKB-SubCell"/>
</dbReference>
<sequence>MKDILFIKTSSLGDVIHHMPAVTDARRARPDLHLSWVIEEAFAPLARLHPGIDEVIPVASRRWRKTLLSASTWSEMRQRCAVLRTREYDRVIDTQGLLRTGLIARLALGERHGYDRASIREPLASLFYDVRHTVSRELHAVERNRRLTALALGYEMQGAPDFGLSRANVAAPAEPYVVFLHATAQARKEWPVANWIALGRSLNERGLEIVLPWGTETERLRSEDIAQALPNARVPDRAPLDQVARLIANARGVVGVDTGLLHLAAAFAAPLVAIFAGSQPKLTGPVGAGPMTVLGTDGAPPGVDEVRAAVSTLLI</sequence>
<dbReference type="CDD" id="cd03789">
    <property type="entry name" value="GT9_LPS_heptosyltransferase"/>
    <property type="match status" value="1"/>
</dbReference>
<keyword evidence="3" id="KW-1003">Cell membrane</keyword>
<protein>
    <recommendedName>
        <fullName evidence="11">Lipopolysaccharide heptosyltransferase 1</fullName>
        <ecNumber evidence="10">2.4.99.23</ecNumber>
    </recommendedName>
    <alternativeName>
        <fullName evidence="12">ADP-heptose:lipopolysaccharide heptosyltransferase I</fullName>
    </alternativeName>
</protein>
<dbReference type="EC" id="2.4.99.23" evidence="10"/>
<keyword evidence="7" id="KW-0448">Lipopolysaccharide biosynthesis</keyword>
<reference evidence="15" key="1">
    <citation type="submission" date="2018-08" db="EMBL/GenBank/DDBJ databases">
        <authorList>
            <person name="Kim S.-J."/>
            <person name="Jung G.-Y."/>
        </authorList>
    </citation>
    <scope>NUCLEOTIDE SEQUENCE [LARGE SCALE GENOMIC DNA]</scope>
    <source>
        <strain evidence="15">GY_H</strain>
    </source>
</reference>
<comment type="pathway">
    <text evidence="2">Bacterial outer membrane biogenesis; LPS core biosynthesis.</text>
</comment>
<comment type="similarity">
    <text evidence="9">Belongs to the glycosyltransferase 9 family.</text>
</comment>
<evidence type="ECO:0000313" key="14">
    <source>
        <dbReference type="EMBL" id="RDV05101.1"/>
    </source>
</evidence>
<evidence type="ECO:0000313" key="15">
    <source>
        <dbReference type="Proteomes" id="UP000263993"/>
    </source>
</evidence>
<comment type="caution">
    <text evidence="14">The sequence shown here is derived from an EMBL/GenBank/DDBJ whole genome shotgun (WGS) entry which is preliminary data.</text>
</comment>
<organism evidence="14 15">
    <name type="scientific">Undibacter mobilis</name>
    <dbReference type="NCBI Taxonomy" id="2292256"/>
    <lineage>
        <taxon>Bacteria</taxon>
        <taxon>Pseudomonadati</taxon>
        <taxon>Pseudomonadota</taxon>
        <taxon>Alphaproteobacteria</taxon>
        <taxon>Hyphomicrobiales</taxon>
        <taxon>Nitrobacteraceae</taxon>
        <taxon>Undibacter</taxon>
    </lineage>
</organism>
<evidence type="ECO:0000256" key="11">
    <source>
        <dbReference type="ARBA" id="ARBA00044190"/>
    </source>
</evidence>
<evidence type="ECO:0000256" key="2">
    <source>
        <dbReference type="ARBA" id="ARBA00004713"/>
    </source>
</evidence>
<evidence type="ECO:0000256" key="10">
    <source>
        <dbReference type="ARBA" id="ARBA00044041"/>
    </source>
</evidence>
<evidence type="ECO:0000256" key="8">
    <source>
        <dbReference type="ARBA" id="ARBA00023136"/>
    </source>
</evidence>
<evidence type="ECO:0000256" key="9">
    <source>
        <dbReference type="ARBA" id="ARBA00043995"/>
    </source>
</evidence>
<dbReference type="PANTHER" id="PTHR30160:SF19">
    <property type="entry name" value="LIPOPOLYSACCHARIDE HEPTOSYLTRANSFERASE 1"/>
    <property type="match status" value="1"/>
</dbReference>
<evidence type="ECO:0000256" key="13">
    <source>
        <dbReference type="ARBA" id="ARBA00049201"/>
    </source>
</evidence>
<evidence type="ECO:0000256" key="3">
    <source>
        <dbReference type="ARBA" id="ARBA00022475"/>
    </source>
</evidence>